<accession>C9XZ70</accession>
<dbReference type="HOGENOM" id="CLU_3173176_0_0_6"/>
<dbReference type="Proteomes" id="UP000002069">
    <property type="component" value="Chromosome"/>
</dbReference>
<gene>
    <name evidence="1" type="ordered locus">Ctu_12970</name>
</gene>
<dbReference type="EMBL" id="FN543093">
    <property type="protein sequence ID" value="CBA29201.1"/>
    <property type="molecule type" value="Genomic_DNA"/>
</dbReference>
<sequence length="47" mass="5737">MKFLFDVKNSRRAKRVQRMKKQKLKALTECPRNQHPKTIFRDANYQS</sequence>
<organism evidence="1 2">
    <name type="scientific">Cronobacter turicensis (strain DSM 18703 / CCUG 55852 / LMG 23827 / z3032)</name>
    <dbReference type="NCBI Taxonomy" id="693216"/>
    <lineage>
        <taxon>Bacteria</taxon>
        <taxon>Pseudomonadati</taxon>
        <taxon>Pseudomonadota</taxon>
        <taxon>Gammaproteobacteria</taxon>
        <taxon>Enterobacterales</taxon>
        <taxon>Enterobacteriaceae</taxon>
        <taxon>Cronobacter</taxon>
    </lineage>
</organism>
<dbReference type="KEGG" id="ctu:CTU_12970"/>
<evidence type="ECO:0000313" key="2">
    <source>
        <dbReference type="Proteomes" id="UP000002069"/>
    </source>
</evidence>
<name>C9XZ70_CROTZ</name>
<reference evidence="2" key="2">
    <citation type="journal article" date="2011" name="J. Bacteriol.">
        <title>Complete genome sequence of Cronobacter turicensis LMG 23827, a food-borne pathogen causing deaths in neonates.</title>
        <authorList>
            <person name="Stephan R."/>
            <person name="Lehner A."/>
            <person name="Tischler P."/>
            <person name="Rattei T."/>
        </authorList>
    </citation>
    <scope>NUCLEOTIDE SEQUENCE [LARGE SCALE GENOMIC DNA]</scope>
    <source>
        <strain evidence="2">DSM 18703 / CCUG 55852 / LMG 23827 / z3032</strain>
    </source>
</reference>
<proteinExistence type="predicted"/>
<protein>
    <submittedName>
        <fullName evidence="1">Uncharacterized protein</fullName>
    </submittedName>
</protein>
<evidence type="ECO:0000313" key="1">
    <source>
        <dbReference type="EMBL" id="CBA29201.1"/>
    </source>
</evidence>
<reference evidence="1 2" key="1">
    <citation type="journal article" date="2010" name="J. Bacteriol.">
        <title>Complete Genome Sequence of Cronobacter turicensis LMG 23827, a foodborne pathogen causing deaths in neonates.</title>
        <authorList>
            <person name="Stephan R."/>
            <person name="Lehner A."/>
            <person name="Tischler P."/>
            <person name="Rattei T."/>
        </authorList>
    </citation>
    <scope>NUCLEOTIDE SEQUENCE [LARGE SCALE GENOMIC DNA]</scope>
    <source>
        <strain evidence="2">DSM 18703 / CCUG 55852 / LMG 23827 / z3032</strain>
    </source>
</reference>
<keyword evidence="2" id="KW-1185">Reference proteome</keyword>
<dbReference type="AlphaFoldDB" id="C9XZ70"/>